<organism evidence="1 2">
    <name type="scientific">Bacillus carboniphilus</name>
    <dbReference type="NCBI Taxonomy" id="86663"/>
    <lineage>
        <taxon>Bacteria</taxon>
        <taxon>Bacillati</taxon>
        <taxon>Bacillota</taxon>
        <taxon>Bacilli</taxon>
        <taxon>Bacillales</taxon>
        <taxon>Bacillaceae</taxon>
        <taxon>Bacillus</taxon>
    </lineage>
</organism>
<dbReference type="EMBL" id="CP129013">
    <property type="protein sequence ID" value="WLR42201.1"/>
    <property type="molecule type" value="Genomic_DNA"/>
</dbReference>
<dbReference type="PROSITE" id="PS51257">
    <property type="entry name" value="PROKAR_LIPOPROTEIN"/>
    <property type="match status" value="1"/>
</dbReference>
<evidence type="ECO:0000313" key="2">
    <source>
        <dbReference type="Proteomes" id="UP001197974"/>
    </source>
</evidence>
<sequence length="74" mass="8265">MKKILLLAIFLLLAGCDLEPNIIIEGVEDEKVYASQQIIKLDKEAAGKYQMVLNGEQIESGHQVSKNSDYELTI</sequence>
<name>A0ABY9JS14_9BACI</name>
<evidence type="ECO:0000313" key="1">
    <source>
        <dbReference type="EMBL" id="WLR42201.1"/>
    </source>
</evidence>
<dbReference type="RefSeq" id="WP_226542746.1">
    <property type="nucleotide sequence ID" value="NZ_CP129013.1"/>
</dbReference>
<proteinExistence type="predicted"/>
<protein>
    <recommendedName>
        <fullName evidence="3">Lipoprotein</fullName>
    </recommendedName>
</protein>
<gene>
    <name evidence="1" type="ORF">LC087_15880</name>
</gene>
<reference evidence="1 2" key="1">
    <citation type="submission" date="2023-06" db="EMBL/GenBank/DDBJ databases">
        <title>Five Gram-positive bacteria isolated from mangrove sediments in Shenzhen, Guangdong, China.</title>
        <authorList>
            <person name="Yu S."/>
            <person name="Zheng W."/>
            <person name="Huang Y."/>
        </authorList>
    </citation>
    <scope>NUCLEOTIDE SEQUENCE [LARGE SCALE GENOMIC DNA]</scope>
    <source>
        <strain evidence="1 2">SaN35-3</strain>
    </source>
</reference>
<dbReference type="Proteomes" id="UP001197974">
    <property type="component" value="Chromosome"/>
</dbReference>
<evidence type="ECO:0008006" key="3">
    <source>
        <dbReference type="Google" id="ProtNLM"/>
    </source>
</evidence>
<accession>A0ABY9JS14</accession>
<keyword evidence="2" id="KW-1185">Reference proteome</keyword>